<name>A0A1H6MPM9_9FLAO</name>
<proteinExistence type="predicted"/>
<feature type="transmembrane region" description="Helical" evidence="1">
    <location>
        <begin position="80"/>
        <end position="102"/>
    </location>
</feature>
<dbReference type="STRING" id="1159016.SAMN02927937_02626"/>
<organism evidence="2 3">
    <name type="scientific">Paenimyroides marinum</name>
    <dbReference type="NCBI Taxonomy" id="1159016"/>
    <lineage>
        <taxon>Bacteria</taxon>
        <taxon>Pseudomonadati</taxon>
        <taxon>Bacteroidota</taxon>
        <taxon>Flavobacteriia</taxon>
        <taxon>Flavobacteriales</taxon>
        <taxon>Flavobacteriaceae</taxon>
        <taxon>Paenimyroides</taxon>
    </lineage>
</organism>
<dbReference type="EMBL" id="FNXE01000052">
    <property type="protein sequence ID" value="SEH99663.1"/>
    <property type="molecule type" value="Genomic_DNA"/>
</dbReference>
<keyword evidence="1" id="KW-1133">Transmembrane helix</keyword>
<evidence type="ECO:0000256" key="1">
    <source>
        <dbReference type="SAM" id="Phobius"/>
    </source>
</evidence>
<evidence type="ECO:0000313" key="2">
    <source>
        <dbReference type="EMBL" id="SEH99663.1"/>
    </source>
</evidence>
<sequence>MNIEKSENKSLKVLLLVHGLITFAASIVLIFAPTVIPKTVNIHISPNEYLLCYFLGAAELSIAFLSFFARKIEDNYSLQLISTAFIVFHLSTGVLEVFALAHGLTSKIIINVLLRITISILFWHFGIYRLKRQNR</sequence>
<feature type="transmembrane region" description="Helical" evidence="1">
    <location>
        <begin position="12"/>
        <end position="36"/>
    </location>
</feature>
<dbReference type="AlphaFoldDB" id="A0A1H6MPM9"/>
<keyword evidence="1" id="KW-0472">Membrane</keyword>
<gene>
    <name evidence="2" type="ORF">SAMN02927937_02626</name>
</gene>
<dbReference type="Proteomes" id="UP000199634">
    <property type="component" value="Unassembled WGS sequence"/>
</dbReference>
<keyword evidence="3" id="KW-1185">Reference proteome</keyword>
<feature type="transmembrane region" description="Helical" evidence="1">
    <location>
        <begin position="48"/>
        <end position="68"/>
    </location>
</feature>
<protein>
    <submittedName>
        <fullName evidence="2">Uncharacterized protein</fullName>
    </submittedName>
</protein>
<dbReference type="RefSeq" id="WP_091102040.1">
    <property type="nucleotide sequence ID" value="NZ_FNXE01000052.1"/>
</dbReference>
<evidence type="ECO:0000313" key="3">
    <source>
        <dbReference type="Proteomes" id="UP000199634"/>
    </source>
</evidence>
<feature type="transmembrane region" description="Helical" evidence="1">
    <location>
        <begin position="108"/>
        <end position="128"/>
    </location>
</feature>
<dbReference type="OrthoDB" id="9553905at2"/>
<accession>A0A1H6MPM9</accession>
<keyword evidence="1" id="KW-0812">Transmembrane</keyword>
<reference evidence="3" key="1">
    <citation type="submission" date="2016-10" db="EMBL/GenBank/DDBJ databases">
        <authorList>
            <person name="Varghese N."/>
            <person name="Submissions S."/>
        </authorList>
    </citation>
    <scope>NUCLEOTIDE SEQUENCE [LARGE SCALE GENOMIC DNA]</scope>
    <source>
        <strain evidence="3">CGMCC 1.10825</strain>
    </source>
</reference>